<feature type="domain" description="C2H2-type" evidence="12">
    <location>
        <begin position="304"/>
        <end position="331"/>
    </location>
</feature>
<dbReference type="GO" id="GO:0008270">
    <property type="term" value="F:zinc ion binding"/>
    <property type="evidence" value="ECO:0007669"/>
    <property type="project" value="UniProtKB-KW"/>
</dbReference>
<evidence type="ECO:0000259" key="12">
    <source>
        <dbReference type="PROSITE" id="PS50157"/>
    </source>
</evidence>
<keyword evidence="8" id="KW-0238">DNA-binding</keyword>
<feature type="domain" description="C2H2-type" evidence="12">
    <location>
        <begin position="500"/>
        <end position="524"/>
    </location>
</feature>
<keyword evidence="4" id="KW-0677">Repeat</keyword>
<evidence type="ECO:0000256" key="9">
    <source>
        <dbReference type="ARBA" id="ARBA00023163"/>
    </source>
</evidence>
<evidence type="ECO:0000256" key="5">
    <source>
        <dbReference type="ARBA" id="ARBA00022771"/>
    </source>
</evidence>
<feature type="domain" description="C2H2-type" evidence="12">
    <location>
        <begin position="332"/>
        <end position="359"/>
    </location>
</feature>
<feature type="domain" description="KRAB" evidence="13">
    <location>
        <begin position="65"/>
        <end position="154"/>
    </location>
</feature>
<feature type="domain" description="C2H2-type" evidence="12">
    <location>
        <begin position="444"/>
        <end position="471"/>
    </location>
</feature>
<comment type="subcellular location">
    <subcellularLocation>
        <location evidence="1">Nucleus</location>
    </subcellularLocation>
</comment>
<dbReference type="SUPFAM" id="SSF57667">
    <property type="entry name" value="beta-beta-alpha zinc fingers"/>
    <property type="match status" value="5"/>
</dbReference>
<dbReference type="FunFam" id="3.30.160.60:FF:000099">
    <property type="entry name" value="Zinc finger protein 79"/>
    <property type="match status" value="1"/>
</dbReference>
<evidence type="ECO:0000313" key="14">
    <source>
        <dbReference type="Proteomes" id="UP000504628"/>
    </source>
</evidence>
<reference evidence="15" key="1">
    <citation type="submission" date="2025-08" db="UniProtKB">
        <authorList>
            <consortium name="RefSeq"/>
        </authorList>
    </citation>
    <scope>IDENTIFICATION</scope>
    <source>
        <tissue evidence="15">Muscle</tissue>
    </source>
</reference>
<feature type="domain" description="C2H2-type" evidence="12">
    <location>
        <begin position="472"/>
        <end position="499"/>
    </location>
</feature>
<dbReference type="PROSITE" id="PS00028">
    <property type="entry name" value="ZINC_FINGER_C2H2_1"/>
    <property type="match status" value="9"/>
</dbReference>
<keyword evidence="7" id="KW-0805">Transcription regulation</keyword>
<evidence type="ECO:0000256" key="11">
    <source>
        <dbReference type="PROSITE-ProRule" id="PRU00042"/>
    </source>
</evidence>
<evidence type="ECO:0000256" key="4">
    <source>
        <dbReference type="ARBA" id="ARBA00022737"/>
    </source>
</evidence>
<accession>A0A7E6EAV9</accession>
<dbReference type="Gene3D" id="3.30.160.60">
    <property type="entry name" value="Classic Zinc Finger"/>
    <property type="match status" value="8"/>
</dbReference>
<protein>
    <submittedName>
        <fullName evidence="15">Zinc finger protein 77-like isoform X1</fullName>
    </submittedName>
</protein>
<dbReference type="PROSITE" id="PS50805">
    <property type="entry name" value="KRAB"/>
    <property type="match status" value="1"/>
</dbReference>
<dbReference type="RefSeq" id="XP_035888077.1">
    <property type="nucleotide sequence ID" value="XM_036032184.1"/>
</dbReference>
<dbReference type="Proteomes" id="UP000504628">
    <property type="component" value="Chromosome 8"/>
</dbReference>
<keyword evidence="14" id="KW-1185">Reference proteome</keyword>
<proteinExistence type="inferred from homology"/>
<feature type="domain" description="C2H2-type" evidence="12">
    <location>
        <begin position="416"/>
        <end position="443"/>
    </location>
</feature>
<evidence type="ECO:0000256" key="10">
    <source>
        <dbReference type="ARBA" id="ARBA00023242"/>
    </source>
</evidence>
<dbReference type="InParanoid" id="A0A7E6EAV9"/>
<dbReference type="PANTHER" id="PTHR24381:SF361">
    <property type="entry name" value="ZINC FINGER PROTEIN 77"/>
    <property type="match status" value="1"/>
</dbReference>
<dbReference type="Pfam" id="PF00096">
    <property type="entry name" value="zf-C2H2"/>
    <property type="match status" value="7"/>
</dbReference>
<organism evidence="14 15">
    <name type="scientific">Phyllostomus discolor</name>
    <name type="common">pale spear-nosed bat</name>
    <dbReference type="NCBI Taxonomy" id="89673"/>
    <lineage>
        <taxon>Eukaryota</taxon>
        <taxon>Metazoa</taxon>
        <taxon>Chordata</taxon>
        <taxon>Craniata</taxon>
        <taxon>Vertebrata</taxon>
        <taxon>Euteleostomi</taxon>
        <taxon>Mammalia</taxon>
        <taxon>Eutheria</taxon>
        <taxon>Laurasiatheria</taxon>
        <taxon>Chiroptera</taxon>
        <taxon>Yangochiroptera</taxon>
        <taxon>Phyllostomidae</taxon>
        <taxon>Phyllostominae</taxon>
        <taxon>Phyllostomus</taxon>
    </lineage>
</organism>
<dbReference type="FunFam" id="3.30.160.60:FF:000016">
    <property type="entry name" value="zinc finger protein 37 homolog"/>
    <property type="match status" value="1"/>
</dbReference>
<dbReference type="SMART" id="SM00355">
    <property type="entry name" value="ZnF_C2H2"/>
    <property type="match status" value="9"/>
</dbReference>
<comment type="similarity">
    <text evidence="2">Belongs to the krueppel C2H2-type zinc-finger protein family.</text>
</comment>
<dbReference type="GO" id="GO:0005634">
    <property type="term" value="C:nucleus"/>
    <property type="evidence" value="ECO:0007669"/>
    <property type="project" value="UniProtKB-SubCell"/>
</dbReference>
<keyword evidence="9" id="KW-0804">Transcription</keyword>
<dbReference type="PROSITE" id="PS50157">
    <property type="entry name" value="ZINC_FINGER_C2H2_2"/>
    <property type="match status" value="9"/>
</dbReference>
<dbReference type="GO" id="GO:0000981">
    <property type="term" value="F:DNA-binding transcription factor activity, RNA polymerase II-specific"/>
    <property type="evidence" value="ECO:0007669"/>
    <property type="project" value="TreeGrafter"/>
</dbReference>
<dbReference type="FunFam" id="3.30.160.60:FF:002343">
    <property type="entry name" value="Zinc finger protein 33A"/>
    <property type="match status" value="1"/>
</dbReference>
<dbReference type="FunFam" id="3.30.160.60:FF:001004">
    <property type="entry name" value="Zinc finger protein 426"/>
    <property type="match status" value="1"/>
</dbReference>
<dbReference type="OrthoDB" id="6077919at2759"/>
<dbReference type="InterPro" id="IPR013087">
    <property type="entry name" value="Znf_C2H2_type"/>
</dbReference>
<name>A0A7E6EAV9_9CHIR</name>
<evidence type="ECO:0000313" key="15">
    <source>
        <dbReference type="RefSeq" id="XP_035888077.1"/>
    </source>
</evidence>
<dbReference type="FunFam" id="3.30.160.60:FF:000371">
    <property type="entry name" value="Zinc finger protein 555"/>
    <property type="match status" value="1"/>
</dbReference>
<feature type="domain" description="C2H2-type" evidence="12">
    <location>
        <begin position="360"/>
        <end position="387"/>
    </location>
</feature>
<evidence type="ECO:0000256" key="2">
    <source>
        <dbReference type="ARBA" id="ARBA00006991"/>
    </source>
</evidence>
<evidence type="ECO:0000256" key="8">
    <source>
        <dbReference type="ARBA" id="ARBA00023125"/>
    </source>
</evidence>
<sequence length="524" mass="59578">MHFRLPQPRDLFFRSPFLRLRSHPQLCYSACSTRDLRGPVTVAPTWHGRGGAGRRFPSSVEMNSVVFADVAVNFTQEEWALLDGAQRKLYRDVMLETFRNLASVASCTQAITSGSSPGWETLETEISSEDNIVRITRNDSCSVSGEHWTFHDTGDQYQTQGRRLRSHVLEAPCEKGEAHPCRDTLNSITDLPVGEGHLPGVKPRECAKCGKACSSQPRSPTGCEPHPCEEHGQACTCVSCPSPHVEPERVHKPCHCGDTGRASERYVKSLSNTNSIECQECGKVFTLDSSFRGHLRGHCGQKIHMCKVCGKAFMFGCHLRRHVRMHTGEKPYECKECGKGFSCNSYLREHVRTHTGEKPYVCEHCGKAFRFYSYLREHGRTHTEHRPYECQQCGKAFRHLSSLQSHVRTHTGEKPYACKECGRSFRCPKYFRKHVKTHSGRKRYECAECGKVFDYSSSLREHVRTHSEEKPYECMECGKVFRGPSSLQRHARMHTGEKPYKCQKCGKAFRHHASLRRHGRTHTG</sequence>
<feature type="domain" description="C2H2-type" evidence="12">
    <location>
        <begin position="276"/>
        <end position="303"/>
    </location>
</feature>
<dbReference type="SUPFAM" id="SSF109640">
    <property type="entry name" value="KRAB domain (Kruppel-associated box)"/>
    <property type="match status" value="1"/>
</dbReference>
<dbReference type="CDD" id="cd07765">
    <property type="entry name" value="KRAB_A-box"/>
    <property type="match status" value="1"/>
</dbReference>
<keyword evidence="10" id="KW-0539">Nucleus</keyword>
<dbReference type="GeneID" id="114503186"/>
<dbReference type="FunFam" id="3.30.160.60:FF:000184">
    <property type="entry name" value="Zinc finger protein 333"/>
    <property type="match status" value="1"/>
</dbReference>
<evidence type="ECO:0000256" key="1">
    <source>
        <dbReference type="ARBA" id="ARBA00004123"/>
    </source>
</evidence>
<evidence type="ECO:0000259" key="13">
    <source>
        <dbReference type="PROSITE" id="PS50805"/>
    </source>
</evidence>
<dbReference type="KEGG" id="pdic:114503186"/>
<evidence type="ECO:0000256" key="3">
    <source>
        <dbReference type="ARBA" id="ARBA00022723"/>
    </source>
</evidence>
<keyword evidence="3" id="KW-0479">Metal-binding</keyword>
<keyword evidence="6" id="KW-0862">Zinc</keyword>
<dbReference type="Pfam" id="PF01352">
    <property type="entry name" value="KRAB"/>
    <property type="match status" value="1"/>
</dbReference>
<dbReference type="Gene3D" id="6.10.140.140">
    <property type="match status" value="1"/>
</dbReference>
<dbReference type="SMART" id="SM00349">
    <property type="entry name" value="KRAB"/>
    <property type="match status" value="1"/>
</dbReference>
<dbReference type="FunFam" id="3.30.160.60:FF:001498">
    <property type="entry name" value="Zinc finger protein 404"/>
    <property type="match status" value="2"/>
</dbReference>
<dbReference type="InterPro" id="IPR036236">
    <property type="entry name" value="Znf_C2H2_sf"/>
</dbReference>
<dbReference type="AlphaFoldDB" id="A0A7E6EAV9"/>
<evidence type="ECO:0000256" key="6">
    <source>
        <dbReference type="ARBA" id="ARBA00022833"/>
    </source>
</evidence>
<feature type="domain" description="C2H2-type" evidence="12">
    <location>
        <begin position="388"/>
        <end position="415"/>
    </location>
</feature>
<keyword evidence="5 11" id="KW-0863">Zinc-finger</keyword>
<gene>
    <name evidence="15" type="primary">LOC114503186</name>
</gene>
<dbReference type="InterPro" id="IPR036051">
    <property type="entry name" value="KRAB_dom_sf"/>
</dbReference>
<dbReference type="GO" id="GO:0000977">
    <property type="term" value="F:RNA polymerase II transcription regulatory region sequence-specific DNA binding"/>
    <property type="evidence" value="ECO:0007669"/>
    <property type="project" value="TreeGrafter"/>
</dbReference>
<dbReference type="InterPro" id="IPR001909">
    <property type="entry name" value="KRAB"/>
</dbReference>
<evidence type="ECO:0000256" key="7">
    <source>
        <dbReference type="ARBA" id="ARBA00023015"/>
    </source>
</evidence>
<dbReference type="PANTHER" id="PTHR24381">
    <property type="entry name" value="ZINC FINGER PROTEIN"/>
    <property type="match status" value="1"/>
</dbReference>